<evidence type="ECO:0000256" key="4">
    <source>
        <dbReference type="ARBA" id="ARBA00022989"/>
    </source>
</evidence>
<keyword evidence="4 6" id="KW-1133">Transmembrane helix</keyword>
<dbReference type="PROSITE" id="PS50850">
    <property type="entry name" value="MFS"/>
    <property type="match status" value="1"/>
</dbReference>
<dbReference type="Gene3D" id="1.20.1250.20">
    <property type="entry name" value="MFS general substrate transporter like domains"/>
    <property type="match status" value="2"/>
</dbReference>
<evidence type="ECO:0000256" key="3">
    <source>
        <dbReference type="ARBA" id="ARBA00022692"/>
    </source>
</evidence>
<dbReference type="OrthoDB" id="3281800at2"/>
<sequence length="450" mass="45211">MREALRLMVPIVLAAMLNPLNTSLVVTALAPISADLGVAAGDTAVLVAVLYLASATVQPVAGRLADDFGPRRVMVTGSLVLGLGAAIGWTATNLAGLVVARILIGLGGAGAYPAGMLLIQRAAHAAGETGPPRGRLAVLNVVGQATVAAGLPAGGFLVELAGWRGTFAVNVPLALLAVVTALVLIERDPPGPPRRGSLARQLDLAGILLFAAALIALLGGLLISSGAATGVLLAIGAVASAVFVRHELRVPTPFLDLRALVGNGALSRTYLRTGIGLVGVYVVLYALPLWLQDRQGFAPSAVAFLTVPVMVVGVVASIAVARMRAPWLPLAAAALASLGGAGALVVSVLAAATVLPVLVATALFGIVMGATSAANQQALYVQADPGRLGTAAGLMRTAHFLDSIWSTALVGVAFQHGVTDGGLLVIAAVVAVASVLMLALAVGDRALRRT</sequence>
<feature type="transmembrane region" description="Helical" evidence="6">
    <location>
        <begin position="139"/>
        <end position="161"/>
    </location>
</feature>
<feature type="transmembrane region" description="Helical" evidence="6">
    <location>
        <begin position="98"/>
        <end position="119"/>
    </location>
</feature>
<dbReference type="Proteomes" id="UP000184363">
    <property type="component" value="Unassembled WGS sequence"/>
</dbReference>
<dbReference type="RefSeq" id="WP_084754361.1">
    <property type="nucleotide sequence ID" value="NZ_CALGVN010000036.1"/>
</dbReference>
<evidence type="ECO:0000256" key="2">
    <source>
        <dbReference type="ARBA" id="ARBA00022448"/>
    </source>
</evidence>
<name>A0A1M6PPS1_PSETH</name>
<dbReference type="GO" id="GO:0022857">
    <property type="term" value="F:transmembrane transporter activity"/>
    <property type="evidence" value="ECO:0007669"/>
    <property type="project" value="InterPro"/>
</dbReference>
<evidence type="ECO:0000256" key="5">
    <source>
        <dbReference type="ARBA" id="ARBA00023136"/>
    </source>
</evidence>
<dbReference type="PANTHER" id="PTHR42718">
    <property type="entry name" value="MAJOR FACILITATOR SUPERFAMILY MULTIDRUG TRANSPORTER MFSC"/>
    <property type="match status" value="1"/>
</dbReference>
<evidence type="ECO:0000256" key="1">
    <source>
        <dbReference type="ARBA" id="ARBA00004651"/>
    </source>
</evidence>
<feature type="transmembrane region" description="Helical" evidence="6">
    <location>
        <begin position="73"/>
        <end position="92"/>
    </location>
</feature>
<dbReference type="InterPro" id="IPR036259">
    <property type="entry name" value="MFS_trans_sf"/>
</dbReference>
<feature type="transmembrane region" description="Helical" evidence="6">
    <location>
        <begin position="355"/>
        <end position="374"/>
    </location>
</feature>
<feature type="transmembrane region" description="Helical" evidence="6">
    <location>
        <begin position="327"/>
        <end position="349"/>
    </location>
</feature>
<proteinExistence type="predicted"/>
<gene>
    <name evidence="8" type="ORF">SAMN05443637_102389</name>
</gene>
<comment type="subcellular location">
    <subcellularLocation>
        <location evidence="1">Cell membrane</location>
        <topology evidence="1">Multi-pass membrane protein</topology>
    </subcellularLocation>
</comment>
<evidence type="ECO:0000256" key="6">
    <source>
        <dbReference type="SAM" id="Phobius"/>
    </source>
</evidence>
<dbReference type="InterPro" id="IPR011701">
    <property type="entry name" value="MFS"/>
</dbReference>
<feature type="transmembrane region" description="Helical" evidence="6">
    <location>
        <begin position="44"/>
        <end position="61"/>
    </location>
</feature>
<feature type="transmembrane region" description="Helical" evidence="6">
    <location>
        <begin position="269"/>
        <end position="291"/>
    </location>
</feature>
<protein>
    <submittedName>
        <fullName evidence="8">Major Facilitator Superfamily protein</fullName>
    </submittedName>
</protein>
<dbReference type="EMBL" id="FRAP01000002">
    <property type="protein sequence ID" value="SHK09929.1"/>
    <property type="molecule type" value="Genomic_DNA"/>
</dbReference>
<feature type="transmembrane region" description="Helical" evidence="6">
    <location>
        <begin position="167"/>
        <end position="185"/>
    </location>
</feature>
<dbReference type="AlphaFoldDB" id="A0A1M6PPS1"/>
<keyword evidence="5 6" id="KW-0472">Membrane</keyword>
<feature type="transmembrane region" description="Helical" evidence="6">
    <location>
        <begin position="297"/>
        <end position="320"/>
    </location>
</feature>
<dbReference type="GO" id="GO:0005886">
    <property type="term" value="C:plasma membrane"/>
    <property type="evidence" value="ECO:0007669"/>
    <property type="project" value="UniProtKB-SubCell"/>
</dbReference>
<keyword evidence="9" id="KW-1185">Reference proteome</keyword>
<dbReference type="SUPFAM" id="SSF103473">
    <property type="entry name" value="MFS general substrate transporter"/>
    <property type="match status" value="1"/>
</dbReference>
<keyword evidence="2" id="KW-0813">Transport</keyword>
<feature type="transmembrane region" description="Helical" evidence="6">
    <location>
        <begin position="205"/>
        <end position="223"/>
    </location>
</feature>
<dbReference type="PANTHER" id="PTHR42718:SF9">
    <property type="entry name" value="MAJOR FACILITATOR SUPERFAMILY MULTIDRUG TRANSPORTER MFSC"/>
    <property type="match status" value="1"/>
</dbReference>
<accession>A0A1M6PPS1</accession>
<evidence type="ECO:0000313" key="8">
    <source>
        <dbReference type="EMBL" id="SHK09929.1"/>
    </source>
</evidence>
<feature type="transmembrane region" description="Helical" evidence="6">
    <location>
        <begin position="7"/>
        <end position="32"/>
    </location>
</feature>
<evidence type="ECO:0000313" key="9">
    <source>
        <dbReference type="Proteomes" id="UP000184363"/>
    </source>
</evidence>
<feature type="transmembrane region" description="Helical" evidence="6">
    <location>
        <begin position="421"/>
        <end position="442"/>
    </location>
</feature>
<reference evidence="8 9" key="1">
    <citation type="submission" date="2016-11" db="EMBL/GenBank/DDBJ databases">
        <authorList>
            <person name="Jaros S."/>
            <person name="Januszkiewicz K."/>
            <person name="Wedrychowicz H."/>
        </authorList>
    </citation>
    <scope>NUCLEOTIDE SEQUENCE [LARGE SCALE GENOMIC DNA]</scope>
    <source>
        <strain evidence="8 9">DSM 43832</strain>
    </source>
</reference>
<feature type="domain" description="Major facilitator superfamily (MFS) profile" evidence="7">
    <location>
        <begin position="7"/>
        <end position="445"/>
    </location>
</feature>
<dbReference type="InterPro" id="IPR020846">
    <property type="entry name" value="MFS_dom"/>
</dbReference>
<keyword evidence="3 6" id="KW-0812">Transmembrane</keyword>
<evidence type="ECO:0000259" key="7">
    <source>
        <dbReference type="PROSITE" id="PS50850"/>
    </source>
</evidence>
<dbReference type="STRING" id="1848.SAMN05443637_102389"/>
<organism evidence="8 9">
    <name type="scientific">Pseudonocardia thermophila</name>
    <dbReference type="NCBI Taxonomy" id="1848"/>
    <lineage>
        <taxon>Bacteria</taxon>
        <taxon>Bacillati</taxon>
        <taxon>Actinomycetota</taxon>
        <taxon>Actinomycetes</taxon>
        <taxon>Pseudonocardiales</taxon>
        <taxon>Pseudonocardiaceae</taxon>
        <taxon>Pseudonocardia</taxon>
    </lineage>
</organism>
<dbReference type="Pfam" id="PF07690">
    <property type="entry name" value="MFS_1"/>
    <property type="match status" value="1"/>
</dbReference>